<dbReference type="InterPro" id="IPR034660">
    <property type="entry name" value="DinB/YfiT-like"/>
</dbReference>
<gene>
    <name evidence="2" type="ORF">ISU07_05650</name>
</gene>
<dbReference type="NCBIfam" id="TIGR03083">
    <property type="entry name" value="maleylpyruvate isomerase family mycothiol-dependent enzyme"/>
    <property type="match status" value="1"/>
</dbReference>
<dbReference type="SUPFAM" id="SSF109854">
    <property type="entry name" value="DinB/YfiT-like putative metalloenzymes"/>
    <property type="match status" value="1"/>
</dbReference>
<name>A0A930V9X3_9ACTN</name>
<comment type="caution">
    <text evidence="2">The sequence shown here is derived from an EMBL/GenBank/DDBJ whole genome shotgun (WGS) entry which is preliminary data.</text>
</comment>
<dbReference type="AlphaFoldDB" id="A0A930V9X3"/>
<evidence type="ECO:0000313" key="2">
    <source>
        <dbReference type="EMBL" id="MBF4762603.1"/>
    </source>
</evidence>
<dbReference type="GO" id="GO:0046872">
    <property type="term" value="F:metal ion binding"/>
    <property type="evidence" value="ECO:0007669"/>
    <property type="project" value="InterPro"/>
</dbReference>
<dbReference type="Pfam" id="PF11716">
    <property type="entry name" value="MDMPI_N"/>
    <property type="match status" value="1"/>
</dbReference>
<dbReference type="InterPro" id="IPR017517">
    <property type="entry name" value="Maleyloyr_isom"/>
</dbReference>
<dbReference type="EMBL" id="JADKPN010000002">
    <property type="protein sequence ID" value="MBF4762603.1"/>
    <property type="molecule type" value="Genomic_DNA"/>
</dbReference>
<feature type="domain" description="Mycothiol-dependent maleylpyruvate isomerase metal-binding" evidence="1">
    <location>
        <begin position="12"/>
        <end position="50"/>
    </location>
</feature>
<dbReference type="InterPro" id="IPR024344">
    <property type="entry name" value="MDMPI_metal-binding"/>
</dbReference>
<evidence type="ECO:0000313" key="3">
    <source>
        <dbReference type="Proteomes" id="UP000640489"/>
    </source>
</evidence>
<dbReference type="RefSeq" id="WP_194705816.1">
    <property type="nucleotide sequence ID" value="NZ_JADKPN010000002.1"/>
</dbReference>
<keyword evidence="3" id="KW-1185">Reference proteome</keyword>
<protein>
    <submittedName>
        <fullName evidence="2">Maleylpyruvate isomerase family mycothiol-dependent enzyme</fullName>
    </submittedName>
</protein>
<keyword evidence="2" id="KW-0413">Isomerase</keyword>
<accession>A0A930V9X3</accession>
<reference evidence="2" key="1">
    <citation type="submission" date="2020-11" db="EMBL/GenBank/DDBJ databases">
        <title>Nocardioides sp. nov., isolated from Soil of Cynanchum wilfordii Hemsley rhizosphere.</title>
        <authorList>
            <person name="Lee J.-S."/>
            <person name="Suh M.K."/>
            <person name="Kim J.-S."/>
        </authorList>
    </citation>
    <scope>NUCLEOTIDE SEQUENCE</scope>
    <source>
        <strain evidence="2">KCTC 19275</strain>
    </source>
</reference>
<dbReference type="GO" id="GO:0016853">
    <property type="term" value="F:isomerase activity"/>
    <property type="evidence" value="ECO:0007669"/>
    <property type="project" value="UniProtKB-KW"/>
</dbReference>
<sequence length="189" mass="20554">MTIPADPPARHRAIAGDFAARTERVTDWDAPSPVADWRTRDVVRHLVDWFPSFLEHGTGIKLPDVPSPDDDPVGAWREHAANVQALLDDPASADRVLSNQHTGDVPLPEAIDRFYTSDVFMHTWDLARGAGLDDRLDPDECAGMLAGMEPLADLLAGSGQYGPRVPVADDADAQTRLLGLIGRDPSWSS</sequence>
<proteinExistence type="predicted"/>
<evidence type="ECO:0000259" key="1">
    <source>
        <dbReference type="Pfam" id="PF11716"/>
    </source>
</evidence>
<organism evidence="2 3">
    <name type="scientific">Nocardioides islandensis</name>
    <dbReference type="NCBI Taxonomy" id="433663"/>
    <lineage>
        <taxon>Bacteria</taxon>
        <taxon>Bacillati</taxon>
        <taxon>Actinomycetota</taxon>
        <taxon>Actinomycetes</taxon>
        <taxon>Propionibacteriales</taxon>
        <taxon>Nocardioidaceae</taxon>
        <taxon>Nocardioides</taxon>
    </lineage>
</organism>
<dbReference type="Proteomes" id="UP000640489">
    <property type="component" value="Unassembled WGS sequence"/>
</dbReference>